<sequence>MNFKKTKAMVMVGLFASGAVMAGGNGGGDEPPMKPVKTSLICDILPLYCMTETQGGNGGGDEPPDIRK</sequence>
<feature type="signal peptide" evidence="1">
    <location>
        <begin position="1"/>
        <end position="22"/>
    </location>
</feature>
<dbReference type="AlphaFoldDB" id="A0A939DRK3"/>
<keyword evidence="1" id="KW-0732">Signal</keyword>
<protein>
    <submittedName>
        <fullName evidence="2">Uncharacterized protein</fullName>
    </submittedName>
</protein>
<reference evidence="2" key="1">
    <citation type="submission" date="2021-03" db="EMBL/GenBank/DDBJ databases">
        <title>novel species isolated from a fishpond in China.</title>
        <authorList>
            <person name="Lu H."/>
            <person name="Cai Z."/>
        </authorList>
    </citation>
    <scope>NUCLEOTIDE SEQUENCE</scope>
    <source>
        <strain evidence="2">JCM 30855</strain>
    </source>
</reference>
<comment type="caution">
    <text evidence="2">The sequence shown here is derived from an EMBL/GenBank/DDBJ whole genome shotgun (WGS) entry which is preliminary data.</text>
</comment>
<dbReference type="Proteomes" id="UP000664654">
    <property type="component" value="Unassembled WGS sequence"/>
</dbReference>
<proteinExistence type="predicted"/>
<keyword evidence="3" id="KW-1185">Reference proteome</keyword>
<evidence type="ECO:0000256" key="1">
    <source>
        <dbReference type="SAM" id="SignalP"/>
    </source>
</evidence>
<organism evidence="2 3">
    <name type="scientific">Bowmanella dokdonensis</name>
    <dbReference type="NCBI Taxonomy" id="751969"/>
    <lineage>
        <taxon>Bacteria</taxon>
        <taxon>Pseudomonadati</taxon>
        <taxon>Pseudomonadota</taxon>
        <taxon>Gammaproteobacteria</taxon>
        <taxon>Alteromonadales</taxon>
        <taxon>Alteromonadaceae</taxon>
        <taxon>Bowmanella</taxon>
    </lineage>
</organism>
<evidence type="ECO:0000313" key="2">
    <source>
        <dbReference type="EMBL" id="MBN7826930.1"/>
    </source>
</evidence>
<dbReference type="RefSeq" id="WP_206575045.1">
    <property type="nucleotide sequence ID" value="NZ_JAFKCV010000012.1"/>
</dbReference>
<feature type="chain" id="PRO_5037897442" evidence="1">
    <location>
        <begin position="23"/>
        <end position="68"/>
    </location>
</feature>
<dbReference type="EMBL" id="JAFKCV010000012">
    <property type="protein sequence ID" value="MBN7826930.1"/>
    <property type="molecule type" value="Genomic_DNA"/>
</dbReference>
<name>A0A939DRK3_9ALTE</name>
<evidence type="ECO:0000313" key="3">
    <source>
        <dbReference type="Proteomes" id="UP000664654"/>
    </source>
</evidence>
<accession>A0A939DRK3</accession>
<gene>
    <name evidence="2" type="ORF">J0A66_16980</name>
</gene>